<evidence type="ECO:0000313" key="2">
    <source>
        <dbReference type="Proteomes" id="UP001143910"/>
    </source>
</evidence>
<proteinExistence type="predicted"/>
<comment type="caution">
    <text evidence="1">The sequence shown here is derived from an EMBL/GenBank/DDBJ whole genome shotgun (WGS) entry which is preliminary data.</text>
</comment>
<gene>
    <name evidence="1" type="ORF">NQ176_g6822</name>
</gene>
<organism evidence="1 2">
    <name type="scientific">Zarea fungicola</name>
    <dbReference type="NCBI Taxonomy" id="93591"/>
    <lineage>
        <taxon>Eukaryota</taxon>
        <taxon>Fungi</taxon>
        <taxon>Dikarya</taxon>
        <taxon>Ascomycota</taxon>
        <taxon>Pezizomycotina</taxon>
        <taxon>Sordariomycetes</taxon>
        <taxon>Hypocreomycetidae</taxon>
        <taxon>Hypocreales</taxon>
        <taxon>Cordycipitaceae</taxon>
        <taxon>Zarea</taxon>
    </lineage>
</organism>
<accession>A0ACC1N3H8</accession>
<evidence type="ECO:0000313" key="1">
    <source>
        <dbReference type="EMBL" id="KAJ2973046.1"/>
    </source>
</evidence>
<sequence>MALLEAIFGARLKKYKYTPIPQGSRTFRLVRLLPAEPALLSGREPALRISLLTREAGGSSATPSGDTVEYDALSYSWDVPDNAKRPDRRIIVETVGSNERHYMYIYRSLEVALLAFVAAKAANDEQGSFGLPIFIDQICIDQENDEEKSQQVPLMQDIYAQCRRTIVWLGPSTKGTDMWFRYARRLAAEGILSGILGPRASSVMTVFDACMDPSITLTDEDEIQDRDDLLDLIARYSRSYPIAMYVEVLTRNWFSRLWTIQEACLPPALVFVCGTEVLCFECFRGAVFFYNVQNNHWISTMNGAAYSREELLLRNSVFNLTEGFTRVYQQRKAIHHRRQRHSFQELLINYSTINENGWKIGATLAQDRIYGLLGLIDAEKEPASTRLGIYYDKNNQAAAQVKAFTEATALLLEQGHMDVLLFNQTPKVTVGLSTWVPDWAMNLVLPVGWATLQNPIFAAGGADHVGAVKLGPGGGRLTLKGVLVSRIVAVGKATCQSYV</sequence>
<keyword evidence="2" id="KW-1185">Reference proteome</keyword>
<dbReference type="Proteomes" id="UP001143910">
    <property type="component" value="Unassembled WGS sequence"/>
</dbReference>
<reference evidence="1" key="1">
    <citation type="submission" date="2022-08" db="EMBL/GenBank/DDBJ databases">
        <title>Genome Sequence of Lecanicillium fungicola.</title>
        <authorList>
            <person name="Buettner E."/>
        </authorList>
    </citation>
    <scope>NUCLEOTIDE SEQUENCE</scope>
    <source>
        <strain evidence="1">Babe33</strain>
    </source>
</reference>
<name>A0ACC1N3H8_9HYPO</name>
<dbReference type="EMBL" id="JANJQO010001037">
    <property type="protein sequence ID" value="KAJ2973046.1"/>
    <property type="molecule type" value="Genomic_DNA"/>
</dbReference>
<protein>
    <submittedName>
        <fullName evidence="1">Uncharacterized protein</fullName>
    </submittedName>
</protein>